<dbReference type="OrthoDB" id="408373at2759"/>
<name>A0A7H8QUL0_TALRU</name>
<dbReference type="Pfam" id="PF03959">
    <property type="entry name" value="FSH1"/>
    <property type="match status" value="1"/>
</dbReference>
<dbReference type="PANTHER" id="PTHR37017">
    <property type="entry name" value="AB HYDROLASE-1 DOMAIN-CONTAINING PROTEIN-RELATED"/>
    <property type="match status" value="1"/>
</dbReference>
<dbReference type="Gene3D" id="3.40.50.1820">
    <property type="entry name" value="alpha/beta hydrolase"/>
    <property type="match status" value="2"/>
</dbReference>
<evidence type="ECO:0000313" key="4">
    <source>
        <dbReference type="Proteomes" id="UP000509510"/>
    </source>
</evidence>
<protein>
    <recommendedName>
        <fullName evidence="5">Serine hydrolase FSH domain-containing protein</fullName>
    </recommendedName>
</protein>
<dbReference type="InterPro" id="IPR052897">
    <property type="entry name" value="Sec-Metab_Biosynth_Hydrolase"/>
</dbReference>
<dbReference type="EMBL" id="CP055899">
    <property type="protein sequence ID" value="QKX57694.1"/>
    <property type="molecule type" value="Genomic_DNA"/>
</dbReference>
<organism evidence="3 4">
    <name type="scientific">Talaromyces rugulosus</name>
    <name type="common">Penicillium rugulosum</name>
    <dbReference type="NCBI Taxonomy" id="121627"/>
    <lineage>
        <taxon>Eukaryota</taxon>
        <taxon>Fungi</taxon>
        <taxon>Dikarya</taxon>
        <taxon>Ascomycota</taxon>
        <taxon>Pezizomycotina</taxon>
        <taxon>Eurotiomycetes</taxon>
        <taxon>Eurotiomycetidae</taxon>
        <taxon>Eurotiales</taxon>
        <taxon>Trichocomaceae</taxon>
        <taxon>Talaromyces</taxon>
        <taxon>Talaromyces sect. Islandici</taxon>
    </lineage>
</organism>
<keyword evidence="4" id="KW-1185">Reference proteome</keyword>
<feature type="domain" description="AB hydrolase-1" evidence="2">
    <location>
        <begin position="30"/>
        <end position="234"/>
    </location>
</feature>
<dbReference type="InterPro" id="IPR005645">
    <property type="entry name" value="FSH-like_dom"/>
</dbReference>
<dbReference type="GeneID" id="55992312"/>
<dbReference type="InterPro" id="IPR029058">
    <property type="entry name" value="AB_hydrolase_fold"/>
</dbReference>
<feature type="domain" description="Serine hydrolase" evidence="1">
    <location>
        <begin position="236"/>
        <end position="436"/>
    </location>
</feature>
<evidence type="ECO:0000259" key="2">
    <source>
        <dbReference type="Pfam" id="PF12697"/>
    </source>
</evidence>
<sequence length="453" mass="49079">MFPKATRGSSQRLGLTAMKSIAHDCQPPTSRPPNADLYTDSDFVRSYVSSLLEAGREVVAILHSYGGQVGSDALIGLGKATREKEGLSGGVTHLIYTAAFAVAEGVGMMDKVREFGHMNLVPIAFDFAEDDTCLNNDPRNLLVGPSDLAEEEVDKCLVTLVRWNGKAMYLPIRHAAWRDIPVAYIHCTTDMTVPLDYQRSFVADMEKAGRPVRTFELATGHSPNLTATAGVVDAINQVVFEAQTASLRYHLGDNYEFDFVDGAYLWPAAPGIEEVFGTQQACYSYFDGTAGSALAAVDDLAAYVAENGPFDAVLGFSMGSALAATLLLQPRDGNGKKLAPTHDAARNLIYSAIFVCGTLPVDCAELRRGTMTWMDAARAHQKCWPVRVPTVNAWSEQDTGYPGESQQLMRMCVEESRVELRHSAGHGVPSKTDEVAALASSVQQMLSTVRARV</sequence>
<evidence type="ECO:0008006" key="5">
    <source>
        <dbReference type="Google" id="ProtNLM"/>
    </source>
</evidence>
<dbReference type="KEGG" id="trg:TRUGW13939_04812"/>
<dbReference type="InterPro" id="IPR000073">
    <property type="entry name" value="AB_hydrolase_1"/>
</dbReference>
<dbReference type="Proteomes" id="UP000509510">
    <property type="component" value="Chromosome II"/>
</dbReference>
<dbReference type="AlphaFoldDB" id="A0A7H8QUL0"/>
<proteinExistence type="predicted"/>
<dbReference type="SUPFAM" id="SSF53474">
    <property type="entry name" value="alpha/beta-Hydrolases"/>
    <property type="match status" value="2"/>
</dbReference>
<gene>
    <name evidence="3" type="ORF">TRUGW13939_04812</name>
</gene>
<evidence type="ECO:0000259" key="1">
    <source>
        <dbReference type="Pfam" id="PF03959"/>
    </source>
</evidence>
<evidence type="ECO:0000313" key="3">
    <source>
        <dbReference type="EMBL" id="QKX57694.1"/>
    </source>
</evidence>
<accession>A0A7H8QUL0</accession>
<reference evidence="4" key="1">
    <citation type="submission" date="2020-06" db="EMBL/GenBank/DDBJ databases">
        <title>A chromosome-scale genome assembly of Talaromyces rugulosus W13939.</title>
        <authorList>
            <person name="Wang B."/>
            <person name="Guo L."/>
            <person name="Ye K."/>
            <person name="Wang L."/>
        </authorList>
    </citation>
    <scope>NUCLEOTIDE SEQUENCE [LARGE SCALE GENOMIC DNA]</scope>
    <source>
        <strain evidence="4">W13939</strain>
    </source>
</reference>
<dbReference type="Pfam" id="PF12697">
    <property type="entry name" value="Abhydrolase_6"/>
    <property type="match status" value="1"/>
</dbReference>
<dbReference type="PANTHER" id="PTHR37017:SF10">
    <property type="entry name" value="AB HYDROLASE-1 DOMAIN-CONTAINING PROTEIN"/>
    <property type="match status" value="1"/>
</dbReference>
<dbReference type="RefSeq" id="XP_035343872.1">
    <property type="nucleotide sequence ID" value="XM_035487979.1"/>
</dbReference>